<protein>
    <submittedName>
        <fullName evidence="1">Uncharacterized protein</fullName>
    </submittedName>
</protein>
<proteinExistence type="predicted"/>
<dbReference type="Gene3D" id="3.80.10.10">
    <property type="entry name" value="Ribonuclease Inhibitor"/>
    <property type="match status" value="1"/>
</dbReference>
<dbReference type="KEGG" id="spar:SPRG_09312"/>
<dbReference type="OrthoDB" id="10578568at2759"/>
<gene>
    <name evidence="1" type="ORF">SPRG_09312</name>
</gene>
<reference evidence="1 2" key="1">
    <citation type="journal article" date="2013" name="PLoS Genet.">
        <title>Distinctive expansion of potential virulence genes in the genome of the oomycete fish pathogen Saprolegnia parasitica.</title>
        <authorList>
            <person name="Jiang R.H."/>
            <person name="de Bruijn I."/>
            <person name="Haas B.J."/>
            <person name="Belmonte R."/>
            <person name="Lobach L."/>
            <person name="Christie J."/>
            <person name="van den Ackerveken G."/>
            <person name="Bottin A."/>
            <person name="Bulone V."/>
            <person name="Diaz-Moreno S.M."/>
            <person name="Dumas B."/>
            <person name="Fan L."/>
            <person name="Gaulin E."/>
            <person name="Govers F."/>
            <person name="Grenville-Briggs L.J."/>
            <person name="Horner N.R."/>
            <person name="Levin J.Z."/>
            <person name="Mammella M."/>
            <person name="Meijer H.J."/>
            <person name="Morris P."/>
            <person name="Nusbaum C."/>
            <person name="Oome S."/>
            <person name="Phillips A.J."/>
            <person name="van Rooyen D."/>
            <person name="Rzeszutek E."/>
            <person name="Saraiva M."/>
            <person name="Secombes C.J."/>
            <person name="Seidl M.F."/>
            <person name="Snel B."/>
            <person name="Stassen J.H."/>
            <person name="Sykes S."/>
            <person name="Tripathy S."/>
            <person name="van den Berg H."/>
            <person name="Vega-Arreguin J.C."/>
            <person name="Wawra S."/>
            <person name="Young S.K."/>
            <person name="Zeng Q."/>
            <person name="Dieguez-Uribeondo J."/>
            <person name="Russ C."/>
            <person name="Tyler B.M."/>
            <person name="van West P."/>
        </authorList>
    </citation>
    <scope>NUCLEOTIDE SEQUENCE [LARGE SCALE GENOMIC DNA]</scope>
    <source>
        <strain evidence="1 2">CBS 223.65</strain>
    </source>
</reference>
<keyword evidence="2" id="KW-1185">Reference proteome</keyword>
<name>A0A067CFP5_SAPPC</name>
<accession>A0A067CFP5</accession>
<dbReference type="Proteomes" id="UP000030745">
    <property type="component" value="Unassembled WGS sequence"/>
</dbReference>
<evidence type="ECO:0000313" key="1">
    <source>
        <dbReference type="EMBL" id="KDO25371.1"/>
    </source>
</evidence>
<evidence type="ECO:0000313" key="2">
    <source>
        <dbReference type="Proteomes" id="UP000030745"/>
    </source>
</evidence>
<dbReference type="SUPFAM" id="SSF52047">
    <property type="entry name" value="RNI-like"/>
    <property type="match status" value="1"/>
</dbReference>
<dbReference type="RefSeq" id="XP_012203799.1">
    <property type="nucleotide sequence ID" value="XM_012348409.1"/>
</dbReference>
<dbReference type="OMA" id="VAITESC"/>
<dbReference type="GeneID" id="24131482"/>
<sequence>MLIAQGSTIGHGLSLAPTVSVSSDVRSIVGSWAPNVASLTIVVIDEPLDCSVLQDELAASDLTSLKSVYVEWDEEVDDEQWDRAVAAIMASRPHLCHLEPKRARVEAAPWMLPPIVLHMVRCLETTKEVLAFLHALPSDACDEPLEALVMLLTHEPGMWPDVVMGDVPESYIPIKALPALRALHCAADDDFNYGGATFCARTPLPPTIDVYVSIMDVRYLRSSCDTWLANVVDLTTARSDEDAQDLQQQLGACPRLTALTIEWQTEMSQNELDDVMAAIAASCPGLSALGLSTCSSSILESCESLLKWLARPIAKSFKLSYMHFPKLQADALMQALSSSPSLESIKLQSDLTRGKSIVRPSALWQTPHLRHLTIDAHNINTTHIISWDDTTCLAFPPTLRSFRVYNTQMANFPPLPELQSLTLGNTSS</sequence>
<dbReference type="InterPro" id="IPR032675">
    <property type="entry name" value="LRR_dom_sf"/>
</dbReference>
<dbReference type="VEuPathDB" id="FungiDB:SPRG_09312"/>
<dbReference type="AlphaFoldDB" id="A0A067CFP5"/>
<dbReference type="EMBL" id="KK583232">
    <property type="protein sequence ID" value="KDO25371.1"/>
    <property type="molecule type" value="Genomic_DNA"/>
</dbReference>
<organism evidence="1 2">
    <name type="scientific">Saprolegnia parasitica (strain CBS 223.65)</name>
    <dbReference type="NCBI Taxonomy" id="695850"/>
    <lineage>
        <taxon>Eukaryota</taxon>
        <taxon>Sar</taxon>
        <taxon>Stramenopiles</taxon>
        <taxon>Oomycota</taxon>
        <taxon>Saprolegniomycetes</taxon>
        <taxon>Saprolegniales</taxon>
        <taxon>Saprolegniaceae</taxon>
        <taxon>Saprolegnia</taxon>
    </lineage>
</organism>